<keyword evidence="4 7" id="KW-0812">Transmembrane</keyword>
<evidence type="ECO:0000256" key="2">
    <source>
        <dbReference type="ARBA" id="ARBA00022475"/>
    </source>
</evidence>
<keyword evidence="5 7" id="KW-1133">Transmembrane helix</keyword>
<comment type="subcellular location">
    <subcellularLocation>
        <location evidence="1 7">Cell membrane</location>
        <topology evidence="1 7">Multi-pass membrane protein</topology>
    </subcellularLocation>
</comment>
<evidence type="ECO:0000256" key="3">
    <source>
        <dbReference type="ARBA" id="ARBA00022519"/>
    </source>
</evidence>
<keyword evidence="9" id="KW-1185">Reference proteome</keyword>
<dbReference type="HAMAP" id="MF_00672">
    <property type="entry name" value="UPF0761"/>
    <property type="match status" value="1"/>
</dbReference>
<dbReference type="AlphaFoldDB" id="A0A839ISN6"/>
<keyword evidence="2 7" id="KW-1003">Cell membrane</keyword>
<name>A0A839ISN6_9GAMM</name>
<keyword evidence="6 7" id="KW-0472">Membrane</keyword>
<dbReference type="RefSeq" id="WP_182809228.1">
    <property type="nucleotide sequence ID" value="NZ_JACJFM010000015.1"/>
</dbReference>
<dbReference type="Proteomes" id="UP000565262">
    <property type="component" value="Unassembled WGS sequence"/>
</dbReference>
<comment type="caution">
    <text evidence="8">The sequence shown here is derived from an EMBL/GenBank/DDBJ whole genome shotgun (WGS) entry which is preliminary data.</text>
</comment>
<evidence type="ECO:0000313" key="9">
    <source>
        <dbReference type="Proteomes" id="UP000565262"/>
    </source>
</evidence>
<proteinExistence type="inferred from homology"/>
<dbReference type="InterPro" id="IPR017039">
    <property type="entry name" value="Virul_fac_BrkB"/>
</dbReference>
<feature type="transmembrane region" description="Helical" evidence="7">
    <location>
        <begin position="34"/>
        <end position="57"/>
    </location>
</feature>
<keyword evidence="3" id="KW-0997">Cell inner membrane</keyword>
<reference evidence="8 9" key="1">
    <citation type="submission" date="2020-08" db="EMBL/GenBank/DDBJ databases">
        <title>Oceanospirillum sp. nov. isolated from marine sediment.</title>
        <authorList>
            <person name="Ji X."/>
        </authorList>
    </citation>
    <scope>NUCLEOTIDE SEQUENCE [LARGE SCALE GENOMIC DNA]</scope>
    <source>
        <strain evidence="8 9">D5</strain>
    </source>
</reference>
<evidence type="ECO:0000256" key="1">
    <source>
        <dbReference type="ARBA" id="ARBA00004651"/>
    </source>
</evidence>
<gene>
    <name evidence="8" type="ORF">H4O21_12600</name>
</gene>
<comment type="similarity">
    <text evidence="7">Belongs to the UPF0761 family.</text>
</comment>
<feature type="transmembrane region" description="Helical" evidence="7">
    <location>
        <begin position="181"/>
        <end position="201"/>
    </location>
</feature>
<dbReference type="InterPro" id="IPR023679">
    <property type="entry name" value="UPF0761_bac"/>
</dbReference>
<evidence type="ECO:0000256" key="7">
    <source>
        <dbReference type="HAMAP-Rule" id="MF_00672"/>
    </source>
</evidence>
<accession>A0A839ISN6</accession>
<organism evidence="8 9">
    <name type="scientific">Oceanospirillum sediminis</name>
    <dbReference type="NCBI Taxonomy" id="2760088"/>
    <lineage>
        <taxon>Bacteria</taxon>
        <taxon>Pseudomonadati</taxon>
        <taxon>Pseudomonadota</taxon>
        <taxon>Gammaproteobacteria</taxon>
        <taxon>Oceanospirillales</taxon>
        <taxon>Oceanospirillaceae</taxon>
        <taxon>Oceanospirillum</taxon>
    </lineage>
</organism>
<dbReference type="PANTHER" id="PTHR30213:SF0">
    <property type="entry name" value="UPF0761 MEMBRANE PROTEIN YIHY"/>
    <property type="match status" value="1"/>
</dbReference>
<dbReference type="NCBIfam" id="TIGR00765">
    <property type="entry name" value="yihY_not_rbn"/>
    <property type="match status" value="1"/>
</dbReference>
<dbReference type="EMBL" id="JACJFM010000015">
    <property type="protein sequence ID" value="MBB1487447.1"/>
    <property type="molecule type" value="Genomic_DNA"/>
</dbReference>
<protein>
    <recommendedName>
        <fullName evidence="7">UPF0761 membrane protein H4O21_12600</fullName>
    </recommendedName>
</protein>
<evidence type="ECO:0000256" key="5">
    <source>
        <dbReference type="ARBA" id="ARBA00022989"/>
    </source>
</evidence>
<evidence type="ECO:0000313" key="8">
    <source>
        <dbReference type="EMBL" id="MBB1487447.1"/>
    </source>
</evidence>
<feature type="transmembrane region" description="Helical" evidence="7">
    <location>
        <begin position="99"/>
        <end position="119"/>
    </location>
</feature>
<sequence length="427" mass="48225">MTPIQGTLDYCQHYGIGFIRFMFRRFQKNESQKTAAYLTYTTLFAIVPLMTVTYGILSALPSVQNAGEQFQDLLFSNFVPESGQVLQDYLKEFARQARSLTVVGGVFLVVTSVLMMSAIEKSFNQIWSVSNSRKGASSFLLYWAILTLGPILIGVGLAASSYVLSHKYFLSATDTLGLTPYILQFLPFLTSSLAFTMLYLFVPNCRVSWKHALAGGVFTAICFELAKLVFSQFIAHSPSYEVVYGAFAAVPLFLFWIFISWNLVLLGATLVMALDRYQPDWVSIRRHEFSVAIHLLRCLFIHWKKGRVAPVHQVRKILAPLSFSQQNALLGHLKKKGLIVMSDQQEWHLARDLSGLTLWQLFRLFPWAMPVCSADKSEGTAEVQALWPEADAIFRRYDEHGNKAFNQPANTLFSADEAEVYLPESEK</sequence>
<feature type="transmembrane region" description="Helical" evidence="7">
    <location>
        <begin position="246"/>
        <end position="274"/>
    </location>
</feature>
<dbReference type="PANTHER" id="PTHR30213">
    <property type="entry name" value="INNER MEMBRANE PROTEIN YHJD"/>
    <property type="match status" value="1"/>
</dbReference>
<dbReference type="GO" id="GO:0005886">
    <property type="term" value="C:plasma membrane"/>
    <property type="evidence" value="ECO:0007669"/>
    <property type="project" value="UniProtKB-SubCell"/>
</dbReference>
<dbReference type="Pfam" id="PF03631">
    <property type="entry name" value="Virul_fac_BrkB"/>
    <property type="match status" value="1"/>
</dbReference>
<evidence type="ECO:0000256" key="6">
    <source>
        <dbReference type="ARBA" id="ARBA00023136"/>
    </source>
</evidence>
<feature type="transmembrane region" description="Helical" evidence="7">
    <location>
        <begin position="140"/>
        <end position="161"/>
    </location>
</feature>
<evidence type="ECO:0000256" key="4">
    <source>
        <dbReference type="ARBA" id="ARBA00022692"/>
    </source>
</evidence>
<feature type="transmembrane region" description="Helical" evidence="7">
    <location>
        <begin position="213"/>
        <end position="234"/>
    </location>
</feature>